<dbReference type="EMBL" id="JBBNAG010000003">
    <property type="protein sequence ID" value="KAK9147783.1"/>
    <property type="molecule type" value="Genomic_DNA"/>
</dbReference>
<protein>
    <submittedName>
        <fullName evidence="1">Uncharacterized protein</fullName>
    </submittedName>
</protein>
<reference evidence="1 2" key="1">
    <citation type="submission" date="2024-01" db="EMBL/GenBank/DDBJ databases">
        <title>Genome assemblies of Stephania.</title>
        <authorList>
            <person name="Yang L."/>
        </authorList>
    </citation>
    <scope>NUCLEOTIDE SEQUENCE [LARGE SCALE GENOMIC DNA]</scope>
    <source>
        <strain evidence="1">JXDWG</strain>
        <tissue evidence="1">Leaf</tissue>
    </source>
</reference>
<organism evidence="1 2">
    <name type="scientific">Stephania cephalantha</name>
    <dbReference type="NCBI Taxonomy" id="152367"/>
    <lineage>
        <taxon>Eukaryota</taxon>
        <taxon>Viridiplantae</taxon>
        <taxon>Streptophyta</taxon>
        <taxon>Embryophyta</taxon>
        <taxon>Tracheophyta</taxon>
        <taxon>Spermatophyta</taxon>
        <taxon>Magnoliopsida</taxon>
        <taxon>Ranunculales</taxon>
        <taxon>Menispermaceae</taxon>
        <taxon>Menispermoideae</taxon>
        <taxon>Cissampelideae</taxon>
        <taxon>Stephania</taxon>
    </lineage>
</organism>
<comment type="caution">
    <text evidence="1">The sequence shown here is derived from an EMBL/GenBank/DDBJ whole genome shotgun (WGS) entry which is preliminary data.</text>
</comment>
<proteinExistence type="predicted"/>
<dbReference type="Proteomes" id="UP001419268">
    <property type="component" value="Unassembled WGS sequence"/>
</dbReference>
<evidence type="ECO:0000313" key="2">
    <source>
        <dbReference type="Proteomes" id="UP001419268"/>
    </source>
</evidence>
<evidence type="ECO:0000313" key="1">
    <source>
        <dbReference type="EMBL" id="KAK9147783.1"/>
    </source>
</evidence>
<sequence length="198" mass="22404">MLMLSLSLSKSEIWDELLRRVGERVGMRVGNEDEFAKMRKLIWDELQTRVGEYDDSHLSVVGGSWTNDIPPIVTEREVEETAMRRLASVCPLQPVRKSRYHLPAKTFVPRPALELESAPPICICLCADEVELPHPPLSRSSLAPSAESGRRVVALKAEEVKKVKEIIPRVVLETIPMELLGKKKNWNRAIDLIVTECK</sequence>
<name>A0AAP0K9W3_9MAGN</name>
<accession>A0AAP0K9W3</accession>
<keyword evidence="2" id="KW-1185">Reference proteome</keyword>
<dbReference type="AlphaFoldDB" id="A0AAP0K9W3"/>
<gene>
    <name evidence="1" type="ORF">Scep_006540</name>
</gene>